<evidence type="ECO:0000256" key="1">
    <source>
        <dbReference type="SAM" id="Phobius"/>
    </source>
</evidence>
<accession>A0A3D9ZCM0</accession>
<name>A0A3D9ZCM0_9ACTN</name>
<organism evidence="2 3">
    <name type="scientific">Asanoa ferruginea</name>
    <dbReference type="NCBI Taxonomy" id="53367"/>
    <lineage>
        <taxon>Bacteria</taxon>
        <taxon>Bacillati</taxon>
        <taxon>Actinomycetota</taxon>
        <taxon>Actinomycetes</taxon>
        <taxon>Micromonosporales</taxon>
        <taxon>Micromonosporaceae</taxon>
        <taxon>Asanoa</taxon>
    </lineage>
</organism>
<keyword evidence="1" id="KW-0812">Transmembrane</keyword>
<reference evidence="2 3" key="1">
    <citation type="submission" date="2018-08" db="EMBL/GenBank/DDBJ databases">
        <title>Sequencing the genomes of 1000 actinobacteria strains.</title>
        <authorList>
            <person name="Klenk H.-P."/>
        </authorList>
    </citation>
    <scope>NUCLEOTIDE SEQUENCE [LARGE SCALE GENOMIC DNA]</scope>
    <source>
        <strain evidence="2 3">DSM 44099</strain>
    </source>
</reference>
<feature type="transmembrane region" description="Helical" evidence="1">
    <location>
        <begin position="84"/>
        <end position="104"/>
    </location>
</feature>
<dbReference type="PROSITE" id="PS51257">
    <property type="entry name" value="PROKAR_LIPOPROTEIN"/>
    <property type="match status" value="1"/>
</dbReference>
<keyword evidence="1" id="KW-1133">Transmembrane helix</keyword>
<dbReference type="AlphaFoldDB" id="A0A3D9ZCM0"/>
<feature type="transmembrane region" description="Helical" evidence="1">
    <location>
        <begin position="42"/>
        <end position="63"/>
    </location>
</feature>
<proteinExistence type="predicted"/>
<keyword evidence="3" id="KW-1185">Reference proteome</keyword>
<evidence type="ECO:0008006" key="4">
    <source>
        <dbReference type="Google" id="ProtNLM"/>
    </source>
</evidence>
<evidence type="ECO:0000313" key="2">
    <source>
        <dbReference type="EMBL" id="REF95015.1"/>
    </source>
</evidence>
<dbReference type="RefSeq" id="WP_116066766.1">
    <property type="nucleotide sequence ID" value="NZ_BONB01000018.1"/>
</dbReference>
<dbReference type="Proteomes" id="UP000256913">
    <property type="component" value="Unassembled WGS sequence"/>
</dbReference>
<sequence length="149" mass="16503">MAERRLSYGAGAPHAVLLLGCFTIAGWAAFFASGQASLWRMGVWFVGSAVAHDWVLFPIYAGVDRLLRRATRADRPDRIAVLNHIRVPALGAALLFLVFLPGILDLRGGTYEAATGQHRVSYAIRWLWVSGALFLLSFVVLAIRRARRR</sequence>
<feature type="transmembrane region" description="Helical" evidence="1">
    <location>
        <begin position="12"/>
        <end position="30"/>
    </location>
</feature>
<comment type="caution">
    <text evidence="2">The sequence shown here is derived from an EMBL/GenBank/DDBJ whole genome shotgun (WGS) entry which is preliminary data.</text>
</comment>
<dbReference type="OrthoDB" id="4464568at2"/>
<keyword evidence="1" id="KW-0472">Membrane</keyword>
<protein>
    <recommendedName>
        <fullName evidence="4">Lipoprotein</fullName>
    </recommendedName>
</protein>
<dbReference type="EMBL" id="QUMQ01000001">
    <property type="protein sequence ID" value="REF95015.1"/>
    <property type="molecule type" value="Genomic_DNA"/>
</dbReference>
<gene>
    <name evidence="2" type="ORF">DFJ67_0962</name>
</gene>
<evidence type="ECO:0000313" key="3">
    <source>
        <dbReference type="Proteomes" id="UP000256913"/>
    </source>
</evidence>
<feature type="transmembrane region" description="Helical" evidence="1">
    <location>
        <begin position="124"/>
        <end position="143"/>
    </location>
</feature>